<evidence type="ECO:0000313" key="3">
    <source>
        <dbReference type="Proteomes" id="UP001336250"/>
    </source>
</evidence>
<sequence length="279" mass="31016">MIEEIHYRVGGPVRGHFPGHHRSTRGDSGFEFRGHASLLDAPDPRRLDLHASLRDPFGGWRVRVHAQRMAVPVAMVVDLSASMGFEGTRRKLDVVADFVDSLAWSAWRTGDSFGFVGCEAVVCDAMLQPQTRSRGAGGIVARALRLYTPTGRSAHGLLDAVQHLSRQRSLVFLVSDFHLPPALVEQVLDSLAAHEVVPVVLWDPLEFGPAARRGLLPVVDPETGHRRLVWWRPALRARWQAARAAHRERLLQALRSRRLSPLVIEGGFEAEAVTRHFLA</sequence>
<evidence type="ECO:0000259" key="1">
    <source>
        <dbReference type="Pfam" id="PF01882"/>
    </source>
</evidence>
<name>A0AAW9QA18_9BURK</name>
<dbReference type="EMBL" id="JAZIBG010000009">
    <property type="protein sequence ID" value="MEF7613023.1"/>
    <property type="molecule type" value="Genomic_DNA"/>
</dbReference>
<dbReference type="PANTHER" id="PTHR33608">
    <property type="entry name" value="BLL2464 PROTEIN"/>
    <property type="match status" value="1"/>
</dbReference>
<organism evidence="2 3">
    <name type="scientific">Aquincola agrisoli</name>
    <dbReference type="NCBI Taxonomy" id="3119538"/>
    <lineage>
        <taxon>Bacteria</taxon>
        <taxon>Pseudomonadati</taxon>
        <taxon>Pseudomonadota</taxon>
        <taxon>Betaproteobacteria</taxon>
        <taxon>Burkholderiales</taxon>
        <taxon>Sphaerotilaceae</taxon>
        <taxon>Aquincola</taxon>
    </lineage>
</organism>
<dbReference type="Proteomes" id="UP001336250">
    <property type="component" value="Unassembled WGS sequence"/>
</dbReference>
<keyword evidence="3" id="KW-1185">Reference proteome</keyword>
<protein>
    <submittedName>
        <fullName evidence="2">MxaS protein</fullName>
    </submittedName>
</protein>
<dbReference type="AlphaFoldDB" id="A0AAW9QA18"/>
<dbReference type="Pfam" id="PF01882">
    <property type="entry name" value="DUF58"/>
    <property type="match status" value="1"/>
</dbReference>
<proteinExistence type="predicted"/>
<gene>
    <name evidence="2" type="ORF">V4F39_03800</name>
</gene>
<reference evidence="2 3" key="1">
    <citation type="submission" date="2024-02" db="EMBL/GenBank/DDBJ databases">
        <title>Genome sequence of Aquincola sp. MAHUQ-54.</title>
        <authorList>
            <person name="Huq M.A."/>
        </authorList>
    </citation>
    <scope>NUCLEOTIDE SEQUENCE [LARGE SCALE GENOMIC DNA]</scope>
    <source>
        <strain evidence="2 3">MAHUQ-54</strain>
    </source>
</reference>
<feature type="domain" description="DUF58" evidence="1">
    <location>
        <begin position="62"/>
        <end position="248"/>
    </location>
</feature>
<comment type="caution">
    <text evidence="2">The sequence shown here is derived from an EMBL/GenBank/DDBJ whole genome shotgun (WGS) entry which is preliminary data.</text>
</comment>
<dbReference type="RefSeq" id="WP_332287939.1">
    <property type="nucleotide sequence ID" value="NZ_JAZIBG010000009.1"/>
</dbReference>
<dbReference type="SUPFAM" id="SSF53300">
    <property type="entry name" value="vWA-like"/>
    <property type="match status" value="1"/>
</dbReference>
<dbReference type="InterPro" id="IPR036465">
    <property type="entry name" value="vWFA_dom_sf"/>
</dbReference>
<accession>A0AAW9QA18</accession>
<evidence type="ECO:0000313" key="2">
    <source>
        <dbReference type="EMBL" id="MEF7613023.1"/>
    </source>
</evidence>
<dbReference type="InterPro" id="IPR002881">
    <property type="entry name" value="DUF58"/>
</dbReference>
<dbReference type="PANTHER" id="PTHR33608:SF12">
    <property type="entry name" value="DUF58 DOMAIN-CONTAINING PROTEIN"/>
    <property type="match status" value="1"/>
</dbReference>